<evidence type="ECO:0000313" key="3">
    <source>
        <dbReference type="Proteomes" id="UP000010366"/>
    </source>
</evidence>
<geneLocation type="plasmid" evidence="2 3">
    <name>pCHA6605.01</name>
</geneLocation>
<protein>
    <recommendedName>
        <fullName evidence="1">DUF305 domain-containing protein</fullName>
    </recommendedName>
</protein>
<feature type="domain" description="DUF305" evidence="1">
    <location>
        <begin position="77"/>
        <end position="226"/>
    </location>
</feature>
<dbReference type="Pfam" id="PF03713">
    <property type="entry name" value="DUF305"/>
    <property type="match status" value="1"/>
</dbReference>
<accession>K9UQ36</accession>
<dbReference type="InterPro" id="IPR012347">
    <property type="entry name" value="Ferritin-like"/>
</dbReference>
<evidence type="ECO:0000313" key="2">
    <source>
        <dbReference type="EMBL" id="AFY97192.1"/>
    </source>
</evidence>
<dbReference type="AlphaFoldDB" id="K9UQ36"/>
<organism evidence="2 3">
    <name type="scientific">Chamaesiphon minutus (strain ATCC 27169 / PCC 6605)</name>
    <dbReference type="NCBI Taxonomy" id="1173020"/>
    <lineage>
        <taxon>Bacteria</taxon>
        <taxon>Bacillati</taxon>
        <taxon>Cyanobacteriota</taxon>
        <taxon>Cyanophyceae</taxon>
        <taxon>Gomontiellales</taxon>
        <taxon>Chamaesiphonaceae</taxon>
        <taxon>Chamaesiphon</taxon>
    </lineage>
</organism>
<proteinExistence type="predicted"/>
<name>K9UQ36_CHAP6</name>
<evidence type="ECO:0000259" key="1">
    <source>
        <dbReference type="Pfam" id="PF03713"/>
    </source>
</evidence>
<dbReference type="EMBL" id="CP003601">
    <property type="protein sequence ID" value="AFY97192.1"/>
    <property type="molecule type" value="Genomic_DNA"/>
</dbReference>
<dbReference type="InterPro" id="IPR005183">
    <property type="entry name" value="DUF305_CopM-like"/>
</dbReference>
<dbReference type="RefSeq" id="WP_015329075.1">
    <property type="nucleotide sequence ID" value="NC_020053.1"/>
</dbReference>
<dbReference type="PANTHER" id="PTHR36933:SF1">
    <property type="entry name" value="SLL0788 PROTEIN"/>
    <property type="match status" value="1"/>
</dbReference>
<gene>
    <name evidence="2" type="ORF">Cha6605_6370</name>
</gene>
<keyword evidence="3" id="KW-1185">Reference proteome</keyword>
<dbReference type="HOGENOM" id="CLU_074343_2_0_3"/>
<dbReference type="eggNOG" id="COG3544">
    <property type="taxonomic scope" value="Bacteria"/>
</dbReference>
<dbReference type="Proteomes" id="UP000010366">
    <property type="component" value="Plasmid pCHA6605.01"/>
</dbReference>
<dbReference type="KEGG" id="cmp:Cha6605_6370"/>
<dbReference type="PATRIC" id="fig|1173020.3.peg.7295"/>
<dbReference type="Gene3D" id="1.20.1260.10">
    <property type="match status" value="2"/>
</dbReference>
<reference evidence="2 3" key="1">
    <citation type="submission" date="2012-05" db="EMBL/GenBank/DDBJ databases">
        <title>Noncontiguous Finished plasmid 1 of genome of Chamaesiphon sp. PCC 6605.</title>
        <authorList>
            <consortium name="US DOE Joint Genome Institute"/>
            <person name="Gugger M."/>
            <person name="Coursin T."/>
            <person name="Rippka R."/>
            <person name="Tandeau De Marsac N."/>
            <person name="Huntemann M."/>
            <person name="Wei C.-L."/>
            <person name="Han J."/>
            <person name="Detter J.C."/>
            <person name="Han C."/>
            <person name="Tapia R."/>
            <person name="Chen A."/>
            <person name="Kyrpides N."/>
            <person name="Mavromatis K."/>
            <person name="Markowitz V."/>
            <person name="Szeto E."/>
            <person name="Ivanova N."/>
            <person name="Pagani I."/>
            <person name="Pati A."/>
            <person name="Goodwin L."/>
            <person name="Nordberg H.P."/>
            <person name="Cantor M.N."/>
            <person name="Hua S.X."/>
            <person name="Woyke T."/>
            <person name="Kerfeld C.A."/>
        </authorList>
    </citation>
    <scope>NUCLEOTIDE SEQUENCE [LARGE SCALE GENOMIC DNA]</scope>
    <source>
        <strain evidence="3">ATCC 27169 / PCC 6605</strain>
        <plasmid evidence="3">Plasmid pCHA6605.01</plasmid>
    </source>
</reference>
<dbReference type="PANTHER" id="PTHR36933">
    <property type="entry name" value="SLL0788 PROTEIN"/>
    <property type="match status" value="1"/>
</dbReference>
<sequence precursor="true">MSTLQLFLALMNFKVKLLAPIALILGGIGFGSLAIANLTNRGSNSTLAQSGGMNHGGMNHGGMNHNMDIGPADANYDLRFIDSMIPHHQGALVMAQEVLQKSKRPELIKLANSIITEQKKEIAQMQQWRKQWYPKASATPMMWHSAMNHEMAMTAEHKQSMMMSMSLGKADAGFDRRFLDAMIPHHQGAVTMGQDLLKKSKRPEMKKLARNIITSQQAEIAQMTQWQKEWSASR</sequence>
<keyword evidence="2" id="KW-0614">Plasmid</keyword>